<dbReference type="Gene3D" id="2.40.50.700">
    <property type="match status" value="1"/>
</dbReference>
<evidence type="ECO:0000256" key="4">
    <source>
        <dbReference type="ARBA" id="ARBA00022801"/>
    </source>
</evidence>
<dbReference type="Pfam" id="PF17216">
    <property type="entry name" value="Rrp44_CSD1"/>
    <property type="match status" value="1"/>
</dbReference>
<dbReference type="PANTHER" id="PTHR23355">
    <property type="entry name" value="RIBONUCLEASE"/>
    <property type="match status" value="1"/>
</dbReference>
<dbReference type="InterPro" id="IPR050180">
    <property type="entry name" value="RNR_Ribonuclease"/>
</dbReference>
<comment type="caution">
    <text evidence="12">The sequence shown here is derived from an EMBL/GenBank/DDBJ whole genome shotgun (WGS) entry which is preliminary data.</text>
</comment>
<keyword evidence="2 8" id="KW-0540">Nuclease</keyword>
<dbReference type="HAMAP" id="MF_03045">
    <property type="entry name" value="DIS3L2"/>
    <property type="match status" value="1"/>
</dbReference>
<feature type="compositionally biased region" description="Polar residues" evidence="9">
    <location>
        <begin position="34"/>
        <end position="49"/>
    </location>
</feature>
<keyword evidence="5 8" id="KW-0269">Exonuclease</keyword>
<dbReference type="Gene3D" id="2.40.50.140">
    <property type="entry name" value="Nucleic acid-binding proteins"/>
    <property type="match status" value="1"/>
</dbReference>
<evidence type="ECO:0000256" key="2">
    <source>
        <dbReference type="ARBA" id="ARBA00022722"/>
    </source>
</evidence>
<dbReference type="Gene3D" id="2.40.50.690">
    <property type="match status" value="1"/>
</dbReference>
<feature type="binding site" evidence="8">
    <location>
        <position position="922"/>
    </location>
    <ligand>
        <name>Mg(2+)</name>
        <dbReference type="ChEBI" id="CHEBI:18420"/>
    </ligand>
</feature>
<gene>
    <name evidence="11" type="ORF">B4U79_01710</name>
    <name evidence="12" type="ORF">B4U79_05545</name>
</gene>
<dbReference type="InterPro" id="IPR028591">
    <property type="entry name" value="DIS3L2"/>
</dbReference>
<feature type="site" description="Important for catalytic activity" evidence="8">
    <location>
        <position position="921"/>
    </location>
</feature>
<feature type="compositionally biased region" description="Basic residues" evidence="9">
    <location>
        <begin position="395"/>
        <end position="410"/>
    </location>
</feature>
<comment type="subcellular location">
    <subcellularLocation>
        <location evidence="8">Cytoplasm</location>
    </subcellularLocation>
    <subcellularLocation>
        <location evidence="8">Cytoplasm</location>
        <location evidence="8">P-body</location>
    </subcellularLocation>
</comment>
<feature type="region of interest" description="Disordered" evidence="9">
    <location>
        <begin position="122"/>
        <end position="185"/>
    </location>
</feature>
<evidence type="ECO:0000256" key="6">
    <source>
        <dbReference type="ARBA" id="ARBA00022842"/>
    </source>
</evidence>
<dbReference type="GO" id="GO:0000175">
    <property type="term" value="F:3'-5'-RNA exonuclease activity"/>
    <property type="evidence" value="ECO:0007669"/>
    <property type="project" value="UniProtKB-UniRule"/>
</dbReference>
<feature type="compositionally biased region" description="Polar residues" evidence="9">
    <location>
        <begin position="137"/>
        <end position="152"/>
    </location>
</feature>
<dbReference type="EMBL" id="NCKU01002604">
    <property type="protein sequence ID" value="RWS09231.1"/>
    <property type="molecule type" value="Genomic_DNA"/>
</dbReference>
<keyword evidence="7 8" id="KW-0694">RNA-binding</keyword>
<dbReference type="Proteomes" id="UP000285301">
    <property type="component" value="Unassembled WGS sequence"/>
</dbReference>
<dbReference type="EMBL" id="NCKU01002609">
    <property type="protein sequence ID" value="RWS09215.1"/>
    <property type="molecule type" value="Genomic_DNA"/>
</dbReference>
<feature type="region of interest" description="Disordered" evidence="9">
    <location>
        <begin position="711"/>
        <end position="733"/>
    </location>
</feature>
<comment type="cofactor">
    <cofactor evidence="8">
        <name>Mg(2+)</name>
        <dbReference type="ChEBI" id="CHEBI:18420"/>
    </cofactor>
    <cofactor evidence="8">
        <name>Mn(2+)</name>
        <dbReference type="ChEBI" id="CHEBI:29035"/>
    </cofactor>
</comment>
<keyword evidence="6 8" id="KW-0460">Magnesium</keyword>
<feature type="compositionally biased region" description="Basic and acidic residues" evidence="9">
    <location>
        <begin position="384"/>
        <end position="394"/>
    </location>
</feature>
<reference evidence="12" key="2">
    <citation type="submission" date="2018-11" db="EMBL/GenBank/DDBJ databases">
        <title>Trombidioid mite genomics.</title>
        <authorList>
            <person name="Dong X."/>
        </authorList>
    </citation>
    <scope>NUCLEOTIDE SEQUENCE</scope>
    <source>
        <strain evidence="12">UoL-WK</strain>
    </source>
</reference>
<dbReference type="GO" id="GO:0046872">
    <property type="term" value="F:metal ion binding"/>
    <property type="evidence" value="ECO:0007669"/>
    <property type="project" value="UniProtKB-KW"/>
</dbReference>
<dbReference type="GO" id="GO:0000956">
    <property type="term" value="P:nuclear-transcribed mRNA catabolic process"/>
    <property type="evidence" value="ECO:0007669"/>
    <property type="project" value="UniProtKB-UniRule"/>
</dbReference>
<name>A0A443R1T1_9ACAR</name>
<feature type="compositionally biased region" description="Basic and acidic residues" evidence="9">
    <location>
        <begin position="717"/>
        <end position="732"/>
    </location>
</feature>
<dbReference type="GO" id="GO:0010587">
    <property type="term" value="P:miRNA catabolic process"/>
    <property type="evidence" value="ECO:0007669"/>
    <property type="project" value="TreeGrafter"/>
</dbReference>
<sequence length="1395" mass="158963">MLPVCLTRCAAMERDYGVYNRGGSHFRELPFLPQSNLGNRQTRPHTAQSRLPAYTANGSPRGYTRPSDGYNMHHWYQGYSCHMPSPSCYSYRDPQRMHELPPFYHVQYAFRPQNAFYQTQRTNSSQYYTHRSAPVSARTTPSNSVPGTPQESSRQKDAKLRSSCSTPTKFSRQSSLQESASNAPALSKNRKFDSYMPLCELQKALKKGEVIEGILRINPRNYEDSYISAPDGEMDIYICGIRDRNRALNGDKVAVRINPENEWKILFEMIRLRWNEWKDDLIKCVNSNVNYNQTITNLSTTDITHPISNLYSIPENTDVPSACTSSNLVTPKNDPNTITSECAYLTSSTNPISTSHVSTSCSPPSQKPNKKADVVSNSSPTVKLNEENKSDKSSKKSKNRSKKKRDKKKQLISASKNDQTVEIETVKDISFSEIYVEHQMAVHVIEDANIVSEAQNHMKSNVPDSSSQDDLEVKNVSDCWKTENEGNQCREALQSDTIQLLNVNDVVRQIEEAKGSDDFKEKIPKPDEDGSLTVMPHELLSPLQAQSQAIYSVVDNETKDFNNKSKSKFVTLEELDDEENWLDVERDDDEGDSDVQAEIETAVEDVNFILEGQNQTNNNVERSFPQHSVEVLNIDQWKTEENCSKKTNDSMNKNEDKNEEDKTLDELISDLNNMSVIVKEEKFQKNSPKKKNKKKFGAKKENNIVMQTNASSGLNKNENKNIKTDKKKEAKPKPTYGLPEFVLSLKPYDLKKCRFWNQCVQKTGKVIAILEYNHPRLAGGKLKLTADKSSSWALFSPFDSKIPRLMIPMKECPKNFFQHPDHYSQTLFMAKIEEWPDNSTFPKGSLVKRLGEVGDVEAETEMILMENDIDYSEHDERLNADIKYLRNKEEFTIPEEEWTYRRSFLSDCVFTIDPQTARDLDDALSIKPLNEKGPDGQNLFEVGVHIADVTYFLKSGIGIDLIARMRTTSVYLVQKVIPMLPRVLCEKLCSLNPGETKLTFSVVWKIDLDGNIYEEWFGRTIIRSCIKLSYELAQDMIDKPSEKWEPGSMPQIDGKWTIADISGSVNHLMAIARNLRKKRFDNGAIHINKLKLSFVLDDESGLPIGFHAESRKESNFLVEEFMLLANMAVAHKIYKHFPDLAFLRRHPPPDAKLLREFEEFCQNADIEVDISSPQAFKSQVSKLTGVNDDFSKVVSLFFLRSLQMAQYFCTGMNSAEETFHHYALNVPLYTHFTSPIRRYADVVVHRLLAVALGYKEELRDDAKDLHRLAKQCNDKKMAAMVASESSNKLFINLYIKSVGELIETGVVSQVLDHAFDVLITNLGQMARVYVDALDLKNFQYLTNGGKHMLILTWNETEERKENCVQTITAFSTVTLKISISENEISKWNVSIFSVV</sequence>
<dbReference type="SMART" id="SM00955">
    <property type="entry name" value="RNB"/>
    <property type="match status" value="1"/>
</dbReference>
<dbReference type="FunFam" id="2.40.50.700:FF:000003">
    <property type="entry name" value="DIS3-like exonuclease 2"/>
    <property type="match status" value="1"/>
</dbReference>
<dbReference type="Pfam" id="PF17877">
    <property type="entry name" value="Dis3l2_C_term"/>
    <property type="match status" value="1"/>
</dbReference>
<dbReference type="GO" id="GO:1990074">
    <property type="term" value="P:polyuridylation-dependent mRNA catabolic process"/>
    <property type="evidence" value="ECO:0007669"/>
    <property type="project" value="UniProtKB-UniRule"/>
</dbReference>
<dbReference type="InterPro" id="IPR022966">
    <property type="entry name" value="RNase_II/R_CS"/>
</dbReference>
<feature type="compositionally biased region" description="Polar residues" evidence="9">
    <location>
        <begin position="351"/>
        <end position="364"/>
    </location>
</feature>
<dbReference type="InterPro" id="IPR041093">
    <property type="entry name" value="Dis3l2-like_C"/>
</dbReference>
<comment type="similarity">
    <text evidence="8">Belongs to the RNR ribonuclease family. DIS3L2 subfamily.</text>
</comment>
<feature type="region of interest" description="Disordered" evidence="9">
    <location>
        <begin position="351"/>
        <end position="416"/>
    </location>
</feature>
<evidence type="ECO:0000256" key="9">
    <source>
        <dbReference type="SAM" id="MobiDB-lite"/>
    </source>
</evidence>
<feature type="binding site" evidence="8">
    <location>
        <position position="913"/>
    </location>
    <ligand>
        <name>Mg(2+)</name>
        <dbReference type="ChEBI" id="CHEBI:18420"/>
    </ligand>
</feature>
<dbReference type="SUPFAM" id="SSF50249">
    <property type="entry name" value="Nucleic acid-binding proteins"/>
    <property type="match status" value="3"/>
</dbReference>
<dbReference type="InterPro" id="IPR001900">
    <property type="entry name" value="RNase_II/R"/>
</dbReference>
<dbReference type="PANTHER" id="PTHR23355:SF9">
    <property type="entry name" value="DIS3-LIKE EXONUCLEASE 2"/>
    <property type="match status" value="1"/>
</dbReference>
<proteinExistence type="inferred from homology"/>
<feature type="domain" description="RNB" evidence="10">
    <location>
        <begin position="902"/>
        <end position="1254"/>
    </location>
</feature>
<keyword evidence="8" id="KW-0464">Manganese</keyword>
<keyword evidence="3 8" id="KW-0479">Metal-binding</keyword>
<dbReference type="OrthoDB" id="372421at2759"/>
<evidence type="ECO:0000313" key="11">
    <source>
        <dbReference type="EMBL" id="RWS09215.1"/>
    </source>
</evidence>
<evidence type="ECO:0000256" key="8">
    <source>
        <dbReference type="HAMAP-Rule" id="MF_03045"/>
    </source>
</evidence>
<evidence type="ECO:0000256" key="1">
    <source>
        <dbReference type="ARBA" id="ARBA00022490"/>
    </source>
</evidence>
<dbReference type="STRING" id="1965070.A0A443R1T1"/>
<dbReference type="GO" id="GO:0000932">
    <property type="term" value="C:P-body"/>
    <property type="evidence" value="ECO:0007669"/>
    <property type="project" value="UniProtKB-SubCell"/>
</dbReference>
<evidence type="ECO:0000259" key="10">
    <source>
        <dbReference type="SMART" id="SM00955"/>
    </source>
</evidence>
<dbReference type="PROSITE" id="PS01175">
    <property type="entry name" value="RIBONUCLEASE_II"/>
    <property type="match status" value="1"/>
</dbReference>
<keyword evidence="13" id="KW-1185">Reference proteome</keyword>
<dbReference type="InterPro" id="IPR012340">
    <property type="entry name" value="NA-bd_OB-fold"/>
</dbReference>
<dbReference type="Pfam" id="PF00773">
    <property type="entry name" value="RNB"/>
    <property type="match status" value="1"/>
</dbReference>
<dbReference type="InterPro" id="IPR041505">
    <property type="entry name" value="Dis3_CSD2"/>
</dbReference>
<evidence type="ECO:0000313" key="13">
    <source>
        <dbReference type="Proteomes" id="UP000285301"/>
    </source>
</evidence>
<feature type="region of interest" description="Disordered" evidence="9">
    <location>
        <begin position="34"/>
        <end position="63"/>
    </location>
</feature>
<accession>A0A443R1T1</accession>
<feature type="region of interest" description="Disordered" evidence="9">
    <location>
        <begin position="643"/>
        <end position="662"/>
    </location>
</feature>
<organism evidence="12 13">
    <name type="scientific">Dinothrombium tinctorium</name>
    <dbReference type="NCBI Taxonomy" id="1965070"/>
    <lineage>
        <taxon>Eukaryota</taxon>
        <taxon>Metazoa</taxon>
        <taxon>Ecdysozoa</taxon>
        <taxon>Arthropoda</taxon>
        <taxon>Chelicerata</taxon>
        <taxon>Arachnida</taxon>
        <taxon>Acari</taxon>
        <taxon>Acariformes</taxon>
        <taxon>Trombidiformes</taxon>
        <taxon>Prostigmata</taxon>
        <taxon>Anystina</taxon>
        <taxon>Parasitengona</taxon>
        <taxon>Trombidioidea</taxon>
        <taxon>Trombidiidae</taxon>
        <taxon>Dinothrombium</taxon>
    </lineage>
</organism>
<dbReference type="EC" id="3.1.13.-" evidence="8"/>
<evidence type="ECO:0000256" key="5">
    <source>
        <dbReference type="ARBA" id="ARBA00022839"/>
    </source>
</evidence>
<dbReference type="Pfam" id="PF17849">
    <property type="entry name" value="OB_Dis3"/>
    <property type="match status" value="1"/>
</dbReference>
<feature type="compositionally biased region" description="Polar residues" evidence="9">
    <location>
        <begin position="162"/>
        <end position="184"/>
    </location>
</feature>
<reference evidence="12 13" key="1">
    <citation type="journal article" date="2018" name="Gigascience">
        <title>Genomes of trombidid mites reveal novel predicted allergens and laterally-transferred genes associated with secondary metabolism.</title>
        <authorList>
            <person name="Dong X."/>
            <person name="Chaisiri K."/>
            <person name="Xia D."/>
            <person name="Armstrong S.D."/>
            <person name="Fang Y."/>
            <person name="Donnelly M.J."/>
            <person name="Kadowaki T."/>
            <person name="McGarry J.W."/>
            <person name="Darby A.C."/>
            <person name="Makepeace B.L."/>
        </authorList>
    </citation>
    <scope>NUCLEOTIDE SEQUENCE [LARGE SCALE GENOMIC DNA]</scope>
    <source>
        <strain evidence="12">UoL-WK</strain>
    </source>
</reference>
<keyword evidence="4 8" id="KW-0378">Hydrolase</keyword>
<dbReference type="InterPro" id="IPR033771">
    <property type="entry name" value="Rrp44_CSD1"/>
</dbReference>
<evidence type="ECO:0000256" key="3">
    <source>
        <dbReference type="ARBA" id="ARBA00022723"/>
    </source>
</evidence>
<comment type="function">
    <text evidence="8">3'-5'-exoribonuclease that specifically recognizes RNAs polyuridylated at their 3' end and mediates their degradation. Component of an exosome-independent RNA degradation pathway that mediates degradation of cytoplasmic mRNAs that have been deadenylated and subsequently uridylated at their 3'.</text>
</comment>
<evidence type="ECO:0000313" key="12">
    <source>
        <dbReference type="EMBL" id="RWS09231.1"/>
    </source>
</evidence>
<evidence type="ECO:0000256" key="7">
    <source>
        <dbReference type="ARBA" id="ARBA00022884"/>
    </source>
</evidence>
<dbReference type="GO" id="GO:0008266">
    <property type="term" value="F:poly(U) RNA binding"/>
    <property type="evidence" value="ECO:0007669"/>
    <property type="project" value="UniProtKB-ARBA"/>
</dbReference>
<protein>
    <recommendedName>
        <fullName evidence="8">DIS3-like exonuclease 2</fullName>
        <ecNumber evidence="8">3.1.13.-</ecNumber>
    </recommendedName>
</protein>
<keyword evidence="1 8" id="KW-0963">Cytoplasm</keyword>